<sequence>MSKGKQKQPSTSTTQSTRSATTAAKIAANMAAACPVTKGDLEALLSKQSDSFKSDMAKLLKESTDSLERSVNSLGQQVASFNSRLDKIEVVVGENFEKLNLMEATVQSLQSQTITLQDRVDDLENRSRRSNLRIINIPEGRERGQDPIKFVSDLIMEVTGPGVLSSPPEIERAHRSLGPRPGDSNNTGKPRAFIVKFLRFQEKEAVLRWARQHKLDYGGTELRVYPDISSVLAKKRAAFIPIKNSLYQKGIKFRLLHPARLHVSFRNDDYYFDCPQKAQDFYIQRIVPPE</sequence>
<dbReference type="Proteomes" id="UP001057452">
    <property type="component" value="Chromosome 18"/>
</dbReference>
<keyword evidence="2" id="KW-1185">Reference proteome</keyword>
<dbReference type="EMBL" id="CM043802">
    <property type="protein sequence ID" value="KAI4808766.1"/>
    <property type="molecule type" value="Genomic_DNA"/>
</dbReference>
<gene>
    <name evidence="1" type="ORF">KUCAC02_000812</name>
</gene>
<protein>
    <submittedName>
        <fullName evidence="1">Uncharacterized protein</fullName>
    </submittedName>
</protein>
<organism evidence="1 2">
    <name type="scientific">Chaenocephalus aceratus</name>
    <name type="common">Blackfin icefish</name>
    <name type="synonym">Chaenichthys aceratus</name>
    <dbReference type="NCBI Taxonomy" id="36190"/>
    <lineage>
        <taxon>Eukaryota</taxon>
        <taxon>Metazoa</taxon>
        <taxon>Chordata</taxon>
        <taxon>Craniata</taxon>
        <taxon>Vertebrata</taxon>
        <taxon>Euteleostomi</taxon>
        <taxon>Actinopterygii</taxon>
        <taxon>Neopterygii</taxon>
        <taxon>Teleostei</taxon>
        <taxon>Neoteleostei</taxon>
        <taxon>Acanthomorphata</taxon>
        <taxon>Eupercaria</taxon>
        <taxon>Perciformes</taxon>
        <taxon>Notothenioidei</taxon>
        <taxon>Channichthyidae</taxon>
        <taxon>Chaenocephalus</taxon>
    </lineage>
</organism>
<proteinExistence type="predicted"/>
<reference evidence="1" key="1">
    <citation type="submission" date="2022-05" db="EMBL/GenBank/DDBJ databases">
        <title>Chromosome-level genome of Chaenocephalus aceratus.</title>
        <authorList>
            <person name="Park H."/>
        </authorList>
    </citation>
    <scope>NUCLEOTIDE SEQUENCE</scope>
    <source>
        <strain evidence="1">KU_202001</strain>
    </source>
</reference>
<evidence type="ECO:0000313" key="2">
    <source>
        <dbReference type="Proteomes" id="UP001057452"/>
    </source>
</evidence>
<comment type="caution">
    <text evidence="1">The sequence shown here is derived from an EMBL/GenBank/DDBJ whole genome shotgun (WGS) entry which is preliminary data.</text>
</comment>
<name>A0ACB9W6M2_CHAAC</name>
<accession>A0ACB9W6M2</accession>
<evidence type="ECO:0000313" key="1">
    <source>
        <dbReference type="EMBL" id="KAI4808766.1"/>
    </source>
</evidence>